<reference evidence="2" key="1">
    <citation type="submission" date="2017-10" db="EMBL/GenBank/DDBJ databases">
        <title>Rapid genome shrinkage in a self-fertile nematode reveals novel sperm competition proteins.</title>
        <authorList>
            <person name="Yin D."/>
            <person name="Schwarz E.M."/>
            <person name="Thomas C.G."/>
            <person name="Felde R.L."/>
            <person name="Korf I.F."/>
            <person name="Cutter A.D."/>
            <person name="Schartner C.M."/>
            <person name="Ralston E.J."/>
            <person name="Meyer B.J."/>
            <person name="Haag E.S."/>
        </authorList>
    </citation>
    <scope>NUCLEOTIDE SEQUENCE [LARGE SCALE GENOMIC DNA]</scope>
    <source>
        <strain evidence="2">JU1422</strain>
    </source>
</reference>
<organism evidence="1 2">
    <name type="scientific">Caenorhabditis nigoni</name>
    <dbReference type="NCBI Taxonomy" id="1611254"/>
    <lineage>
        <taxon>Eukaryota</taxon>
        <taxon>Metazoa</taxon>
        <taxon>Ecdysozoa</taxon>
        <taxon>Nematoda</taxon>
        <taxon>Chromadorea</taxon>
        <taxon>Rhabditida</taxon>
        <taxon>Rhabditina</taxon>
        <taxon>Rhabditomorpha</taxon>
        <taxon>Rhabditoidea</taxon>
        <taxon>Rhabditidae</taxon>
        <taxon>Peloderinae</taxon>
        <taxon>Caenorhabditis</taxon>
    </lineage>
</organism>
<gene>
    <name evidence="1" type="primary">Cnig_chr_X.g25211</name>
    <name evidence="1" type="ORF">B9Z55_025211</name>
</gene>
<dbReference type="EMBL" id="PDUG01000006">
    <property type="protein sequence ID" value="PIC19807.1"/>
    <property type="molecule type" value="Genomic_DNA"/>
</dbReference>
<sequence length="323" mass="37739">MSLLSETLEDAWINSAAIIDCVHYETTAKIQCQTDQGLLEKVIKIQGQIDENETSRVKNIVVDDVNYDITPEKFYPDFDTIEEAKLFGQDEFGNICLTFLTRRFGAMKNVTILMEAIITCQSGHRFKMKFNSGFFFASLTTGIVDSGHGLFERNRRNMMEMETSRTMMMTRQQNSVYIESQWVSRLHLLNFSQKSAIFLNSSLTTDDIISFVEQWLYSDNITTHAVVIELQKQENANVILDYFRWRRYGAIRVQKYFLFPELEKYHQHKSHLLDCPSGSVQVIDLVRGYGEELICTIKVHKNYFCFYVWHERFPTDWFSCGSE</sequence>
<proteinExistence type="predicted"/>
<evidence type="ECO:0000313" key="1">
    <source>
        <dbReference type="EMBL" id="PIC19807.1"/>
    </source>
</evidence>
<dbReference type="PANTHER" id="PTHR21503">
    <property type="entry name" value="F-BOX-CONTAINING HYPOTHETICAL PROTEIN C.ELEGANS"/>
    <property type="match status" value="1"/>
</dbReference>
<evidence type="ECO:0008006" key="3">
    <source>
        <dbReference type="Google" id="ProtNLM"/>
    </source>
</evidence>
<protein>
    <recommendedName>
        <fullName evidence="3">F-box associated domain-containing protein</fullName>
    </recommendedName>
</protein>
<dbReference type="AlphaFoldDB" id="A0A2G5SXQ0"/>
<accession>A0A2G5SXQ0</accession>
<comment type="caution">
    <text evidence="1">The sequence shown here is derived from an EMBL/GenBank/DDBJ whole genome shotgun (WGS) entry which is preliminary data.</text>
</comment>
<dbReference type="PANTHER" id="PTHR21503:SF8">
    <property type="entry name" value="F-BOX ASSOCIATED DOMAIN-CONTAINING PROTEIN-RELATED"/>
    <property type="match status" value="1"/>
</dbReference>
<name>A0A2G5SXQ0_9PELO</name>
<keyword evidence="2" id="KW-1185">Reference proteome</keyword>
<dbReference type="Proteomes" id="UP000230233">
    <property type="component" value="Chromosome X"/>
</dbReference>
<evidence type="ECO:0000313" key="2">
    <source>
        <dbReference type="Proteomes" id="UP000230233"/>
    </source>
</evidence>